<proteinExistence type="predicted"/>
<evidence type="ECO:0000313" key="3">
    <source>
        <dbReference type="Proteomes" id="UP001241472"/>
    </source>
</evidence>
<dbReference type="RefSeq" id="WP_373458362.1">
    <property type="nucleotide sequence ID" value="NZ_JAUSRF010000002.1"/>
</dbReference>
<feature type="compositionally biased region" description="Basic residues" evidence="1">
    <location>
        <begin position="132"/>
        <end position="142"/>
    </location>
</feature>
<keyword evidence="3" id="KW-1185">Reference proteome</keyword>
<dbReference type="InterPro" id="IPR021327">
    <property type="entry name" value="DUF2934"/>
</dbReference>
<organism evidence="2 3">
    <name type="scientific">Neorhizobium huautlense</name>
    <dbReference type="NCBI Taxonomy" id="67774"/>
    <lineage>
        <taxon>Bacteria</taxon>
        <taxon>Pseudomonadati</taxon>
        <taxon>Pseudomonadota</taxon>
        <taxon>Alphaproteobacteria</taxon>
        <taxon>Hyphomicrobiales</taxon>
        <taxon>Rhizobiaceae</taxon>
        <taxon>Rhizobium/Agrobacterium group</taxon>
        <taxon>Neorhizobium</taxon>
    </lineage>
</organism>
<dbReference type="Pfam" id="PF11154">
    <property type="entry name" value="DUF2934"/>
    <property type="match status" value="1"/>
</dbReference>
<evidence type="ECO:0000313" key="2">
    <source>
        <dbReference type="EMBL" id="MDP9835954.1"/>
    </source>
</evidence>
<sequence length="142" mass="14941">MAESEHEWISKRAYALWEEEGYPTGKDNEHWDRARQEYLLFAPLGVTKGLPKGKKPKANGAAPEKVAAKKPEAVAKTAKPKAAKADAKSVDAKPAAAEPKPAPAKSAPAKPAAKAAKPAKAKAIAAEAKPAAKTRSKKLTAK</sequence>
<name>A0ABT9PQ33_9HYPH</name>
<gene>
    <name evidence="2" type="ORF">J2T09_000696</name>
</gene>
<reference evidence="2 3" key="1">
    <citation type="submission" date="2023-07" db="EMBL/GenBank/DDBJ databases">
        <title>Sorghum-associated microbial communities from plants grown in Nebraska, USA.</title>
        <authorList>
            <person name="Schachtman D."/>
        </authorList>
    </citation>
    <scope>NUCLEOTIDE SEQUENCE [LARGE SCALE GENOMIC DNA]</scope>
    <source>
        <strain evidence="2 3">DS1307</strain>
    </source>
</reference>
<feature type="compositionally biased region" description="Low complexity" evidence="1">
    <location>
        <begin position="92"/>
        <end position="131"/>
    </location>
</feature>
<accession>A0ABT9PQ33</accession>
<protein>
    <recommendedName>
        <fullName evidence="4">DUF2934 domain-containing protein</fullName>
    </recommendedName>
</protein>
<dbReference type="Proteomes" id="UP001241472">
    <property type="component" value="Unassembled WGS sequence"/>
</dbReference>
<evidence type="ECO:0000256" key="1">
    <source>
        <dbReference type="SAM" id="MobiDB-lite"/>
    </source>
</evidence>
<feature type="region of interest" description="Disordered" evidence="1">
    <location>
        <begin position="47"/>
        <end position="142"/>
    </location>
</feature>
<dbReference type="EMBL" id="JAUSRF010000002">
    <property type="protein sequence ID" value="MDP9835954.1"/>
    <property type="molecule type" value="Genomic_DNA"/>
</dbReference>
<evidence type="ECO:0008006" key="4">
    <source>
        <dbReference type="Google" id="ProtNLM"/>
    </source>
</evidence>
<comment type="caution">
    <text evidence="2">The sequence shown here is derived from an EMBL/GenBank/DDBJ whole genome shotgun (WGS) entry which is preliminary data.</text>
</comment>